<protein>
    <submittedName>
        <fullName evidence="1">Uncharacterized protein</fullName>
    </submittedName>
</protein>
<name>A0A2S2PX45_9HEMI</name>
<evidence type="ECO:0000313" key="1">
    <source>
        <dbReference type="EMBL" id="MBY69999.1"/>
    </source>
</evidence>
<organism evidence="1">
    <name type="scientific">Sipha flava</name>
    <name type="common">yellow sugarcane aphid</name>
    <dbReference type="NCBI Taxonomy" id="143950"/>
    <lineage>
        <taxon>Eukaryota</taxon>
        <taxon>Metazoa</taxon>
        <taxon>Ecdysozoa</taxon>
        <taxon>Arthropoda</taxon>
        <taxon>Hexapoda</taxon>
        <taxon>Insecta</taxon>
        <taxon>Pterygota</taxon>
        <taxon>Neoptera</taxon>
        <taxon>Paraneoptera</taxon>
        <taxon>Hemiptera</taxon>
        <taxon>Sternorrhyncha</taxon>
        <taxon>Aphidomorpha</taxon>
        <taxon>Aphidoidea</taxon>
        <taxon>Aphididae</taxon>
        <taxon>Sipha</taxon>
    </lineage>
</organism>
<proteinExistence type="predicted"/>
<reference evidence="1" key="1">
    <citation type="submission" date="2018-04" db="EMBL/GenBank/DDBJ databases">
        <title>Transcriptome assembly of Sipha flava.</title>
        <authorList>
            <person name="Scully E.D."/>
            <person name="Geib S.M."/>
            <person name="Palmer N.A."/>
            <person name="Koch K."/>
            <person name="Bradshaw J."/>
            <person name="Heng-Moss T."/>
            <person name="Sarath G."/>
        </authorList>
    </citation>
    <scope>NUCLEOTIDE SEQUENCE</scope>
</reference>
<accession>A0A2S2PX45</accession>
<dbReference type="EMBL" id="GGMS01000796">
    <property type="protein sequence ID" value="MBY69999.1"/>
    <property type="molecule type" value="Transcribed_RNA"/>
</dbReference>
<sequence>MCISFENVYSIYGKYIQCYVTSLYFISIGQLTFNSYKQIAVSPDLPKTNLSLLCVRRTGYVTSEIDTAGHSTILNRARDHRMRNILFVDLSRATAEVVVLLLNFSPRPS</sequence>
<gene>
    <name evidence="1" type="ORF">g.121005</name>
</gene>
<dbReference type="AlphaFoldDB" id="A0A2S2PX45"/>